<reference evidence="1" key="1">
    <citation type="submission" date="2015-04" db="UniProtKB">
        <authorList>
            <consortium name="EnsemblPlants"/>
        </authorList>
    </citation>
    <scope>IDENTIFICATION</scope>
</reference>
<dbReference type="Gramene" id="OPUNC11G00160.1">
    <property type="protein sequence ID" value="OPUNC11G00160.1"/>
    <property type="gene ID" value="OPUNC11G00160"/>
</dbReference>
<keyword evidence="2" id="KW-1185">Reference proteome</keyword>
<accession>A0A0E0MBF2</accession>
<dbReference type="EnsemblPlants" id="OPUNC11G00160.1">
    <property type="protein sequence ID" value="OPUNC11G00160.1"/>
    <property type="gene ID" value="OPUNC11G00160"/>
</dbReference>
<organism evidence="1">
    <name type="scientific">Oryza punctata</name>
    <name type="common">Red rice</name>
    <dbReference type="NCBI Taxonomy" id="4537"/>
    <lineage>
        <taxon>Eukaryota</taxon>
        <taxon>Viridiplantae</taxon>
        <taxon>Streptophyta</taxon>
        <taxon>Embryophyta</taxon>
        <taxon>Tracheophyta</taxon>
        <taxon>Spermatophyta</taxon>
        <taxon>Magnoliopsida</taxon>
        <taxon>Liliopsida</taxon>
        <taxon>Poales</taxon>
        <taxon>Poaceae</taxon>
        <taxon>BOP clade</taxon>
        <taxon>Oryzoideae</taxon>
        <taxon>Oryzeae</taxon>
        <taxon>Oryzinae</taxon>
        <taxon>Oryza</taxon>
    </lineage>
</organism>
<reference evidence="1" key="2">
    <citation type="submission" date="2018-05" db="EMBL/GenBank/DDBJ databases">
        <title>OpunRS2 (Oryza punctata Reference Sequence Version 2).</title>
        <authorList>
            <person name="Zhang J."/>
            <person name="Kudrna D."/>
            <person name="Lee S."/>
            <person name="Talag J."/>
            <person name="Welchert J."/>
            <person name="Wing R.A."/>
        </authorList>
    </citation>
    <scope>NUCLEOTIDE SEQUENCE [LARGE SCALE GENOMIC DNA]</scope>
</reference>
<evidence type="ECO:0000313" key="2">
    <source>
        <dbReference type="Proteomes" id="UP000026962"/>
    </source>
</evidence>
<dbReference type="AlphaFoldDB" id="A0A0E0MBF2"/>
<dbReference type="HOGENOM" id="CLU_1009660_0_0_1"/>
<name>A0A0E0MBF2_ORYPU</name>
<proteinExistence type="predicted"/>
<sequence>MDQWGLAGHSWRKGEGGKLGLDGATSCGLGEGDGQGQYYSGKRTPTSSGICNEDKVEGCACELAYSDHVHSAPLSCLQAAIITTLGWWLATPTPTTDVFVLGHWSCYFTFVFIRYASSPALSLLRICSFHSDNNKMHRHFFLYAAVCTVTVSEALSASPLRHWCNTKVGRLPRPYGIGNTIRVITLIDPLSHPARPRPLYDAPCAPHGSSTSSSALSTSATSIAATLRMHGFIDHGYFLPFALATSTMAQRAIIHVKHSYRTMLDLQINFASPVSV</sequence>
<protein>
    <submittedName>
        <fullName evidence="1">Uncharacterized protein</fullName>
    </submittedName>
</protein>
<evidence type="ECO:0000313" key="1">
    <source>
        <dbReference type="EnsemblPlants" id="OPUNC11G00160.1"/>
    </source>
</evidence>
<dbReference type="Proteomes" id="UP000026962">
    <property type="component" value="Chromosome 11"/>
</dbReference>